<evidence type="ECO:0000256" key="1">
    <source>
        <dbReference type="ARBA" id="ARBA00004365"/>
    </source>
</evidence>
<evidence type="ECO:0000259" key="7">
    <source>
        <dbReference type="Pfam" id="PF00669"/>
    </source>
</evidence>
<keyword evidence="10" id="KW-1185">Reference proteome</keyword>
<dbReference type="SUPFAM" id="SSF64518">
    <property type="entry name" value="Phase 1 flagellin"/>
    <property type="match status" value="1"/>
</dbReference>
<feature type="domain" description="Flagellin N-terminal" evidence="7">
    <location>
        <begin position="10"/>
        <end position="139"/>
    </location>
</feature>
<dbReference type="Pfam" id="PF00700">
    <property type="entry name" value="Flagellin_C"/>
    <property type="match status" value="1"/>
</dbReference>
<evidence type="ECO:0000313" key="10">
    <source>
        <dbReference type="Proteomes" id="UP001589628"/>
    </source>
</evidence>
<dbReference type="InterPro" id="IPR001029">
    <property type="entry name" value="Flagellin_N"/>
</dbReference>
<evidence type="ECO:0000259" key="8">
    <source>
        <dbReference type="Pfam" id="PF00700"/>
    </source>
</evidence>
<keyword evidence="9" id="KW-0966">Cell projection</keyword>
<sequence>MRISSLQIFRQGTDSLLNNQQALIRSEQQAISGKRVLSPADDPAAAAQIERVNVKIRQSEQYGRNNTELVNSLAQEEAQLQSIENALLRSRTLLIQASNGSLNQVDRQAVAKELNERLNEVLDHANGKDINGNYIFSGYAVKQQPFTTVAGTFNTYSYQGDAGQTQVQLSPSVSMAKNDSGAAVFQFAEVDASGVVTGATTNPMNVLSEAVAALNGVSGVNLDIDKYIQNLDVAYNQVLEVRAGLGARMNVAEDVKNAQLDSTLADKSQLKDLQEVDYYEAISDLKLRSYGLQVAQSSYAQIQQLSLFNYIR</sequence>
<organism evidence="9 10">
    <name type="scientific">Balneatrix alpica</name>
    <dbReference type="NCBI Taxonomy" id="75684"/>
    <lineage>
        <taxon>Bacteria</taxon>
        <taxon>Pseudomonadati</taxon>
        <taxon>Pseudomonadota</taxon>
        <taxon>Gammaproteobacteria</taxon>
        <taxon>Oceanospirillales</taxon>
        <taxon>Balneatrichaceae</taxon>
        <taxon>Balneatrix</taxon>
    </lineage>
</organism>
<protein>
    <submittedName>
        <fullName evidence="9">Flagellar hook-associated protein FlgL</fullName>
    </submittedName>
</protein>
<comment type="subcellular location">
    <subcellularLocation>
        <location evidence="1">Bacterial flagellum</location>
    </subcellularLocation>
    <subcellularLocation>
        <location evidence="2">Secreted</location>
    </subcellularLocation>
</comment>
<evidence type="ECO:0000256" key="4">
    <source>
        <dbReference type="ARBA" id="ARBA00022525"/>
    </source>
</evidence>
<gene>
    <name evidence="9" type="primary">flgL</name>
    <name evidence="9" type="ORF">ACFFLH_14575</name>
</gene>
<evidence type="ECO:0000256" key="2">
    <source>
        <dbReference type="ARBA" id="ARBA00004613"/>
    </source>
</evidence>
<evidence type="ECO:0000313" key="9">
    <source>
        <dbReference type="EMBL" id="MFB9887644.1"/>
    </source>
</evidence>
<dbReference type="InterPro" id="IPR001492">
    <property type="entry name" value="Flagellin"/>
</dbReference>
<comment type="caution">
    <text evidence="9">The sequence shown here is derived from an EMBL/GenBank/DDBJ whole genome shotgun (WGS) entry which is preliminary data.</text>
</comment>
<reference evidence="9 10" key="1">
    <citation type="submission" date="2024-09" db="EMBL/GenBank/DDBJ databases">
        <authorList>
            <person name="Sun Q."/>
            <person name="Mori K."/>
        </authorList>
    </citation>
    <scope>NUCLEOTIDE SEQUENCE [LARGE SCALE GENOMIC DNA]</scope>
    <source>
        <strain evidence="9 10">ATCC 51285</strain>
    </source>
</reference>
<comment type="similarity">
    <text evidence="3">Belongs to the bacterial flagellin family.</text>
</comment>
<evidence type="ECO:0000256" key="3">
    <source>
        <dbReference type="ARBA" id="ARBA00005709"/>
    </source>
</evidence>
<dbReference type="Gene3D" id="1.20.1330.10">
    <property type="entry name" value="f41 fragment of flagellin, N-terminal domain"/>
    <property type="match status" value="1"/>
</dbReference>
<dbReference type="InterPro" id="IPR046358">
    <property type="entry name" value="Flagellin_C"/>
</dbReference>
<keyword evidence="9" id="KW-0969">Cilium</keyword>
<keyword evidence="5" id="KW-0975">Bacterial flagellum</keyword>
<dbReference type="PANTHER" id="PTHR42792">
    <property type="entry name" value="FLAGELLIN"/>
    <property type="match status" value="1"/>
</dbReference>
<dbReference type="InterPro" id="IPR013384">
    <property type="entry name" value="Flagell_FlgL"/>
</dbReference>
<dbReference type="EMBL" id="JBHLZN010000005">
    <property type="protein sequence ID" value="MFB9887644.1"/>
    <property type="molecule type" value="Genomic_DNA"/>
</dbReference>
<evidence type="ECO:0000256" key="5">
    <source>
        <dbReference type="ARBA" id="ARBA00023143"/>
    </source>
</evidence>
<evidence type="ECO:0000256" key="6">
    <source>
        <dbReference type="SAM" id="Coils"/>
    </source>
</evidence>
<dbReference type="Proteomes" id="UP001589628">
    <property type="component" value="Unassembled WGS sequence"/>
</dbReference>
<feature type="coiled-coil region" evidence="6">
    <location>
        <begin position="66"/>
        <end position="93"/>
    </location>
</feature>
<dbReference type="NCBIfam" id="TIGR02550">
    <property type="entry name" value="flagell_flgL"/>
    <property type="match status" value="1"/>
</dbReference>
<dbReference type="RefSeq" id="WP_027312797.1">
    <property type="nucleotide sequence ID" value="NZ_JAUESS010000008.1"/>
</dbReference>
<keyword evidence="9" id="KW-0282">Flagellum</keyword>
<feature type="domain" description="Flagellin C-terminal" evidence="8">
    <location>
        <begin position="228"/>
        <end position="311"/>
    </location>
</feature>
<name>A0ABV5ZGL9_9GAMM</name>
<accession>A0ABV5ZGL9</accession>
<keyword evidence="4" id="KW-0964">Secreted</keyword>
<dbReference type="Pfam" id="PF00669">
    <property type="entry name" value="Flagellin_N"/>
    <property type="match status" value="1"/>
</dbReference>
<dbReference type="PANTHER" id="PTHR42792:SF1">
    <property type="entry name" value="FLAGELLAR HOOK-ASSOCIATED PROTEIN 3"/>
    <property type="match status" value="1"/>
</dbReference>
<keyword evidence="6" id="KW-0175">Coiled coil</keyword>
<proteinExistence type="inferred from homology"/>